<dbReference type="CDD" id="cd03255">
    <property type="entry name" value="ABC_MJ0796_LolCDE_FtsE"/>
    <property type="match status" value="1"/>
</dbReference>
<evidence type="ECO:0000313" key="10">
    <source>
        <dbReference type="Proteomes" id="UP000646478"/>
    </source>
</evidence>
<dbReference type="InterPro" id="IPR017871">
    <property type="entry name" value="ABC_transporter-like_CS"/>
</dbReference>
<evidence type="ECO:0000259" key="8">
    <source>
        <dbReference type="PROSITE" id="PS50893"/>
    </source>
</evidence>
<dbReference type="EMBL" id="BMHH01000002">
    <property type="protein sequence ID" value="GGA80512.1"/>
    <property type="molecule type" value="Genomic_DNA"/>
</dbReference>
<dbReference type="GO" id="GO:0044874">
    <property type="term" value="P:lipoprotein localization to outer membrane"/>
    <property type="evidence" value="ECO:0007669"/>
    <property type="project" value="TreeGrafter"/>
</dbReference>
<sequence>MARKPVKTTPILQLSGVNRAYSEAGRDLVILKKADFTLGRGEMVALVAPSGAGKSTLLHTAGLLEHPDSGDVVLDGRPCSGLSDEERTAIRRNDVGFVYQFHHLLPEFTALENVMIPQMVRGLSKTAAAERAQQLLDYMKIGQRAAHRPAELSGGEQQRVAIARAVANAPLVLLADEPTGNLDPQTAGYVFDALEALVRQSGLSALIATHNHELAARMDRRVTLKDGKVVDV</sequence>
<reference evidence="9" key="1">
    <citation type="journal article" date="2014" name="Int. J. Syst. Evol. Microbiol.">
        <title>Complete genome sequence of Corynebacterium casei LMG S-19264T (=DSM 44701T), isolated from a smear-ripened cheese.</title>
        <authorList>
            <consortium name="US DOE Joint Genome Institute (JGI-PGF)"/>
            <person name="Walter F."/>
            <person name="Albersmeier A."/>
            <person name="Kalinowski J."/>
            <person name="Ruckert C."/>
        </authorList>
    </citation>
    <scope>NUCLEOTIDE SEQUENCE</scope>
    <source>
        <strain evidence="9">CGMCC 1.15082</strain>
    </source>
</reference>
<comment type="caution">
    <text evidence="9">The sequence shown here is derived from an EMBL/GenBank/DDBJ whole genome shotgun (WGS) entry which is preliminary data.</text>
</comment>
<keyword evidence="5 9" id="KW-0067">ATP-binding</keyword>
<dbReference type="PANTHER" id="PTHR24220">
    <property type="entry name" value="IMPORT ATP-BINDING PROTEIN"/>
    <property type="match status" value="1"/>
</dbReference>
<dbReference type="Proteomes" id="UP000646478">
    <property type="component" value="Unassembled WGS sequence"/>
</dbReference>
<reference evidence="9" key="2">
    <citation type="submission" date="2020-09" db="EMBL/GenBank/DDBJ databases">
        <authorList>
            <person name="Sun Q."/>
            <person name="Zhou Y."/>
        </authorList>
    </citation>
    <scope>NUCLEOTIDE SEQUENCE</scope>
    <source>
        <strain evidence="9">CGMCC 1.15082</strain>
    </source>
</reference>
<keyword evidence="3" id="KW-1003">Cell membrane</keyword>
<keyword evidence="3" id="KW-0472">Membrane</keyword>
<organism evidence="9 10">
    <name type="scientific">Brucella endophytica</name>
    <dbReference type="NCBI Taxonomy" id="1963359"/>
    <lineage>
        <taxon>Bacteria</taxon>
        <taxon>Pseudomonadati</taxon>
        <taxon>Pseudomonadota</taxon>
        <taxon>Alphaproteobacteria</taxon>
        <taxon>Hyphomicrobiales</taxon>
        <taxon>Brucellaceae</taxon>
        <taxon>Brucella/Ochrobactrum group</taxon>
        <taxon>Brucella</taxon>
    </lineage>
</organism>
<proteinExistence type="inferred from homology"/>
<evidence type="ECO:0000256" key="3">
    <source>
        <dbReference type="ARBA" id="ARBA00022519"/>
    </source>
</evidence>
<dbReference type="GO" id="GO:0016887">
    <property type="term" value="F:ATP hydrolysis activity"/>
    <property type="evidence" value="ECO:0007669"/>
    <property type="project" value="InterPro"/>
</dbReference>
<name>A0A916S333_9HYPH</name>
<accession>A0A916S333</accession>
<evidence type="ECO:0000256" key="1">
    <source>
        <dbReference type="ARBA" id="ARBA00004533"/>
    </source>
</evidence>
<dbReference type="InterPro" id="IPR015854">
    <property type="entry name" value="ABC_transpr_LolD-like"/>
</dbReference>
<comment type="subcellular location">
    <subcellularLocation>
        <location evidence="1">Cell inner membrane</location>
    </subcellularLocation>
</comment>
<gene>
    <name evidence="9" type="primary">lolD</name>
    <name evidence="9" type="ORF">GCM10011491_04710</name>
</gene>
<dbReference type="SMART" id="SM00382">
    <property type="entry name" value="AAA"/>
    <property type="match status" value="1"/>
</dbReference>
<dbReference type="PROSITE" id="PS00211">
    <property type="entry name" value="ABC_TRANSPORTER_1"/>
    <property type="match status" value="1"/>
</dbReference>
<dbReference type="GO" id="GO:0005524">
    <property type="term" value="F:ATP binding"/>
    <property type="evidence" value="ECO:0007669"/>
    <property type="project" value="UniProtKB-KW"/>
</dbReference>
<dbReference type="FunFam" id="3.40.50.300:FF:000032">
    <property type="entry name" value="Export ABC transporter ATP-binding protein"/>
    <property type="match status" value="1"/>
</dbReference>
<dbReference type="InterPro" id="IPR003593">
    <property type="entry name" value="AAA+_ATPase"/>
</dbReference>
<dbReference type="GO" id="GO:0005886">
    <property type="term" value="C:plasma membrane"/>
    <property type="evidence" value="ECO:0007669"/>
    <property type="project" value="UniProtKB-SubCell"/>
</dbReference>
<evidence type="ECO:0000256" key="7">
    <source>
        <dbReference type="ARBA" id="ARBA00038388"/>
    </source>
</evidence>
<dbReference type="AlphaFoldDB" id="A0A916S333"/>
<dbReference type="InterPro" id="IPR017911">
    <property type="entry name" value="MacB-like_ATP-bd"/>
</dbReference>
<dbReference type="SUPFAM" id="SSF52540">
    <property type="entry name" value="P-loop containing nucleoside triphosphate hydrolases"/>
    <property type="match status" value="1"/>
</dbReference>
<feature type="domain" description="ABC transporter" evidence="8">
    <location>
        <begin position="12"/>
        <end position="232"/>
    </location>
</feature>
<evidence type="ECO:0000313" key="9">
    <source>
        <dbReference type="EMBL" id="GGA80512.1"/>
    </source>
</evidence>
<dbReference type="GO" id="GO:0022857">
    <property type="term" value="F:transmembrane transporter activity"/>
    <property type="evidence" value="ECO:0007669"/>
    <property type="project" value="UniProtKB-ARBA"/>
</dbReference>
<keyword evidence="2" id="KW-0813">Transport</keyword>
<evidence type="ECO:0000256" key="6">
    <source>
        <dbReference type="ARBA" id="ARBA00022967"/>
    </source>
</evidence>
<evidence type="ECO:0000256" key="4">
    <source>
        <dbReference type="ARBA" id="ARBA00022741"/>
    </source>
</evidence>
<dbReference type="Gene3D" id="3.40.50.300">
    <property type="entry name" value="P-loop containing nucleotide triphosphate hydrolases"/>
    <property type="match status" value="1"/>
</dbReference>
<dbReference type="GO" id="GO:0098796">
    <property type="term" value="C:membrane protein complex"/>
    <property type="evidence" value="ECO:0007669"/>
    <property type="project" value="UniProtKB-ARBA"/>
</dbReference>
<dbReference type="Pfam" id="PF00005">
    <property type="entry name" value="ABC_tran"/>
    <property type="match status" value="1"/>
</dbReference>
<protein>
    <submittedName>
        <fullName evidence="9">Lipoprotein-releasing system ATP-binding protein LolD</fullName>
    </submittedName>
</protein>
<keyword evidence="3" id="KW-0997">Cell inner membrane</keyword>
<dbReference type="PROSITE" id="PS50893">
    <property type="entry name" value="ABC_TRANSPORTER_2"/>
    <property type="match status" value="1"/>
</dbReference>
<evidence type="ECO:0000256" key="5">
    <source>
        <dbReference type="ARBA" id="ARBA00022840"/>
    </source>
</evidence>
<dbReference type="PANTHER" id="PTHR24220:SF689">
    <property type="entry name" value="LIPOPROTEIN-RELEASING SYSTEM ATP-BINDING PROTEIN LOLD"/>
    <property type="match status" value="1"/>
</dbReference>
<keyword evidence="6" id="KW-1278">Translocase</keyword>
<dbReference type="GO" id="GO:0089705">
    <property type="term" value="P:protein localization to outer membrane"/>
    <property type="evidence" value="ECO:0007669"/>
    <property type="project" value="TreeGrafter"/>
</dbReference>
<dbReference type="RefSeq" id="WP_188821788.1">
    <property type="nucleotide sequence ID" value="NZ_BMHH01000002.1"/>
</dbReference>
<comment type="similarity">
    <text evidence="7">Belongs to the ABC transporter superfamily. Macrolide exporter (TC 3.A.1.122) family.</text>
</comment>
<keyword evidence="10" id="KW-1185">Reference proteome</keyword>
<evidence type="ECO:0000256" key="2">
    <source>
        <dbReference type="ARBA" id="ARBA00022448"/>
    </source>
</evidence>
<dbReference type="InterPro" id="IPR003439">
    <property type="entry name" value="ABC_transporter-like_ATP-bd"/>
</dbReference>
<dbReference type="InterPro" id="IPR027417">
    <property type="entry name" value="P-loop_NTPase"/>
</dbReference>
<keyword evidence="9" id="KW-0449">Lipoprotein</keyword>
<keyword evidence="4" id="KW-0547">Nucleotide-binding</keyword>